<accession>F6QJY9</accession>
<dbReference type="Bgee" id="ENSECAG00000022455">
    <property type="expression patterns" value="Expressed in gluteus medius and 23 other cell types or tissues"/>
</dbReference>
<keyword evidence="3" id="KW-0597">Phosphoprotein</keyword>
<dbReference type="STRING" id="9796.ENSECAP00000015700"/>
<evidence type="ECO:0000256" key="1">
    <source>
        <dbReference type="ARBA" id="ARBA00004300"/>
    </source>
</evidence>
<keyword evidence="2" id="KW-0963">Cytoplasm</keyword>
<feature type="coiled-coil region" evidence="6">
    <location>
        <begin position="1061"/>
        <end position="1123"/>
    </location>
</feature>
<dbReference type="HOGENOM" id="CLU_001345_0_0_1"/>
<dbReference type="VGNC" id="VGNC:17189">
    <property type="gene designation" value="DIP2A"/>
</dbReference>
<feature type="coiled-coil region" evidence="6">
    <location>
        <begin position="1727"/>
        <end position="1811"/>
    </location>
</feature>
<dbReference type="PaxDb" id="9796-ENSECAP00000015700"/>
<feature type="coiled-coil region" evidence="6">
    <location>
        <begin position="1651"/>
        <end position="1689"/>
    </location>
</feature>
<dbReference type="GO" id="GO:0060090">
    <property type="term" value="F:molecular adaptor activity"/>
    <property type="evidence" value="ECO:0007669"/>
    <property type="project" value="InterPro"/>
</dbReference>
<evidence type="ECO:0000256" key="6">
    <source>
        <dbReference type="SAM" id="Coils"/>
    </source>
</evidence>
<feature type="compositionally biased region" description="Low complexity" evidence="7">
    <location>
        <begin position="3066"/>
        <end position="3078"/>
    </location>
</feature>
<evidence type="ECO:0000259" key="8">
    <source>
        <dbReference type="Pfam" id="PF10495"/>
    </source>
</evidence>
<dbReference type="InterPro" id="IPR019528">
    <property type="entry name" value="PACT_domain"/>
</dbReference>
<comment type="subcellular location">
    <subcellularLocation>
        <location evidence="1">Cytoplasm</location>
        <location evidence="1">Cytoskeleton</location>
        <location evidence="1">Microtubule organizing center</location>
        <location evidence="1">Centrosome</location>
    </subcellularLocation>
</comment>
<feature type="region of interest" description="Disordered" evidence="7">
    <location>
        <begin position="2127"/>
        <end position="2156"/>
    </location>
</feature>
<keyword evidence="4 6" id="KW-0175">Coiled coil</keyword>
<evidence type="ECO:0000313" key="10">
    <source>
        <dbReference type="Proteomes" id="UP000002281"/>
    </source>
</evidence>
<dbReference type="InterPro" id="IPR028745">
    <property type="entry name" value="AKAP9/Pericentrin"/>
</dbReference>
<feature type="region of interest" description="Disordered" evidence="7">
    <location>
        <begin position="1179"/>
        <end position="1202"/>
    </location>
</feature>
<feature type="compositionally biased region" description="Low complexity" evidence="7">
    <location>
        <begin position="478"/>
        <end position="491"/>
    </location>
</feature>
<keyword evidence="10" id="KW-1185">Reference proteome</keyword>
<keyword evidence="5" id="KW-0206">Cytoskeleton</keyword>
<sequence length="3158" mass="359908">MEEDEQEQRRKKVEAGRAKLAHFRQRKTKGDCVHSKKKTAKRKGSSVDAPVQEESPLVAKGGLLGGGDVCESTSCGDTPNGAGAVQLEDPDGERTEDSELPQQALGGDSLEQPGVIIKECEQERDPAGAELLSRQEEEAGRQQRAVAELRQLTEMHQPVPPLELEALRLSLSNMHTAQLELTQANLQKEKETALTELREMLNGRHAQELALLQSRQRLELELIREQHAREQEEMALRCAQETAELKEKLQIEMEKNVQMIETLKQDWESERDLCLENLRQELSGKHQSELENLQNQFKKEMAEQKAELEEIFQAKNQAEFSLKTLEAQHEVALRKLHEDLQSEHCQCLEDLELKFKGKEKEKQLELETLQALYEDLKAQSQEEIRSLWSQLESARTNRQEPSELREQPLARGSHVEELEHLRRDFDQQRQRERTEHESELEQLRIYFEKKLRDAEKNYQEDLTLLQQRLREVKEDSPVESVEISSSSALLEEASEKDGKDQLDQLDLQLEQPEESLCLHAVSEDDHRCQVAAVESSPDVQQEADLAGTRALEREQRVGFSEESGPGLARVCLQCAQDTALEVETEVAARVLCLETEHKVKLSLLQTELKEEIDLLKIENRNLQEKLQYEVHLKEDLEKVKHNLVEAHQEELKKAKEEIQLMKQEFKERAAEWKVTSEDLKRKAEEKLTLMLLDLRGQAESEKQSIINKFELREIEMRQLQDRQATQIRDLAGSLAEQQGRLRQLEVGFTGDESLQCGQCDQEPGGGLAPTDKDWELAMLRLKEDCALQLTLAQNRFLEERKEIIEKLAAEQDASLRETQEKHTRELQLLQERHQQHVLSLTAELKTQHQAEMDQLRAAFESEQWALSEARVAELQTKHAAEISVLETRHLSNLDSLESCYLSEIQAIRDEHRRALELLRVDLEGQLQKKNSSHQMILTQELGKLKLKHDKELQSAKDSLRIETSAKCVGNLKAPAPELQGAHQQSAPVPAEAEAQGSALPAELEEEKQQQFCSQESELQTCQSEALLEQKIAQLKGEFECEKKAVLHEKEELHRHEREQAQSFYRKEKESLSLQLQEKNNQILQLKDQIVTLSHEIEQRRSDLEKLQQRRERENQEGANLISMLKADVDLSHSERIALRDALRRLLGLFGETLKAAVALKSRIGERVGLCLEDQSPLDAQPGAQVPSAAPALDETWPGPDAALPELDGTFPECAEMSSVAEISSHVCESFFMSPESTLECEQPVRRIYRSLGLAVDGLLEMALDSSRQLEEARQMHSLFEKEFSCKNEETAQVVRKHQELLERLEEENAARARLVLELHKAEGILEGFKVEKASLQEALGRKEASEQGLVVELESLREQLQWVTQQQAELREENATLWSQKEALATGAEEREAALQKEVEYLTKEQSETRRQFEKDRSALLSQMKVLEAELEEQLSRHRVCAQQAEELSALRQQMGSLDKHLRSQRQFMDEQAVEREQEREDFQQEIQRLEEQLRQVARPQPRGPHDSHRAQLDEEVELLQEKLREKSDGLNELVIKKELADRQVLIQEEEIKRLEETNANTRRQVIQLQEELEKQRKTVKELQQDKEALQEQQMSNLLLVSTLQSKLDEGKCPLPSAGSCPEGPEVQSEAVQRVLLQRETEVMYSRSSEIEELKSIIENLQENQERLQKDKAEEIEQLHEVIEKLQRELSLGGLAVHEVSDCRAEDLQSELERGLLCLQAEGAEAHAALEGELQAALAAKEALSQLLAEQERRHGQALEALQQRLRGAQEAAAGQLVELRHGTARREAEVQRLASQIREFEAALKAKEVKIVERDLEIEAMNKQKSAYSTELQNILSALTRFRRALEQQPLAAADEPPELQRLRVQCARLSRQLQTLNQRFLRCQEALDKPQEHGARLYPRVESPVKDGLQPAKALVTSDHAGLQKRDSVMSVLTVCQRQLESELLLVKNELRLSVEDHGKVSGRAKDREQLLESCQLQKIDLITQVKQLQEKLNCLVRSLSVPDIEAEDSESQQPLAFPRALESSSSDSSKNSEQTDRSPPIDAFNIDKTSCDLIDIIGNQDSLLRNELPKVPVEDKIDLQDGSLCLQASLHSSSRDLTHTEGAEPLKNVLRAMELSSWSSPEVIRKDSTLEPPPSLPLTPCSDALSQRSPDASLRDRISTSLLQADQSGLLCYPVRSAAQTAPRWAESLLAIDRAPSADHHVQRTAVEKDVEDFIITSLDSQEKSGSPPLGLEGRSDGSENSDGSGFGEILNQGSERLKTPTAGPPVPPPASRRFRRPLEAMREKEVHPKQVKALLQMVCDESYHILALSEYRGPHCAPLECFPREGQGPLEAVPALRGHPTPAPQKGEKEPADVCLDWRGEFLRVIQEAFEKEREMLKVELQPRVGDSDPRDCSCLLERLEKVVQEQGDLQEKSLEHLRLSDRSSLLSEIQALRAQLRLTHLQNQEKLQQLCTALTSVEARGSQQEHQLRRQVELLAYKVEQEKCIASDLQKTLNEEQEKANDVRKLLVVEQNAVRDLKSELSECKQDNERLLASLNDVQKEVLQLRSVLDSKENDLKAVLQELESERMKERALQSQLEEEQLQHLQREGQSSKTLEELRISLEKQYAQSNRLCVALKHEQTAKDNLQKELQIEYSRCEALLAQERSQLSELQRSLEVEKGRSLELSEALQHERLLTEQLSRRTQEACAHQETQVHHALLRKLKDEKARVVELQAMLEKVQQQAMRSQRQLEAEVHKRCQELQKEKERELELQRQRDGHKITQLQQTVRELEAKEAAHLCPESQRLREQQQDLEKIRQQLLCAAGLLTTFINQTVDRTISNWTTSNEKAVTSLLHTLEELKSELSMSSSSQKKMTAELQIQLVEVLLKDNDSLTKALGAATQEKAELCRAVSHLEKTLKHHLLKGCALRKSDRSAWKQDRTVLQSSPRQPDPGLPTPAASDEAKVCNIKMEKLYLHYLRAESFRKALIYQKKYLLLLIGGFQDSEQETLSMIAHLGVFPSKADKKVTTSRPFTKFRTAVRVVIAIFRLRFLVKKWQEVDRKGALVRGRAPRPVILGEGFLGPQQQQSPPETSESPTRDVSSSHTRDPVPKASPRRRERSNPSPNSRSERSLTASEDPEHSLTEYIHHLEMIQQRLAGVQPDSTSKKSCRQKIKQ</sequence>
<evidence type="ECO:0000256" key="7">
    <source>
        <dbReference type="SAM" id="MobiDB-lite"/>
    </source>
</evidence>
<feature type="region of interest" description="Disordered" evidence="7">
    <location>
        <begin position="977"/>
        <end position="1006"/>
    </location>
</feature>
<protein>
    <submittedName>
        <fullName evidence="9">Pericentrin</fullName>
    </submittedName>
</protein>
<dbReference type="VGNC" id="VGNC:58209">
    <property type="gene designation" value="PCNT"/>
</dbReference>
<dbReference type="Proteomes" id="UP000002281">
    <property type="component" value="Chromosome 26"/>
</dbReference>
<evidence type="ECO:0000313" key="9">
    <source>
        <dbReference type="Ensembl" id="ENSECAP00000015700.4"/>
    </source>
</evidence>
<feature type="region of interest" description="Disordered" evidence="7">
    <location>
        <begin position="2008"/>
        <end position="2047"/>
    </location>
</feature>
<feature type="region of interest" description="Disordered" evidence="7">
    <location>
        <begin position="2922"/>
        <end position="2944"/>
    </location>
</feature>
<evidence type="ECO:0000256" key="3">
    <source>
        <dbReference type="ARBA" id="ARBA00022553"/>
    </source>
</evidence>
<feature type="coiled-coil region" evidence="6">
    <location>
        <begin position="605"/>
        <end position="682"/>
    </location>
</feature>
<proteinExistence type="predicted"/>
<gene>
    <name evidence="9 12" type="primary">PCNT</name>
    <name evidence="11" type="synonym">DIP2A</name>
</gene>
<evidence type="ECO:0000313" key="12">
    <source>
        <dbReference type="VGNC" id="VGNC:58209"/>
    </source>
</evidence>
<dbReference type="Ensembl" id="ENSECAT00000019197.4">
    <property type="protein sequence ID" value="ENSECAP00000015700.4"/>
    <property type="gene ID" value="ENSECAG00000022455.4"/>
</dbReference>
<feature type="coiled-coil region" evidence="6">
    <location>
        <begin position="1466"/>
        <end position="1593"/>
    </location>
</feature>
<feature type="coiled-coil region" evidence="6">
    <location>
        <begin position="2628"/>
        <end position="2666"/>
    </location>
</feature>
<evidence type="ECO:0000256" key="4">
    <source>
        <dbReference type="ARBA" id="ARBA00023054"/>
    </source>
</evidence>
<reference evidence="9 10" key="1">
    <citation type="journal article" date="2009" name="Science">
        <title>Genome sequence, comparative analysis, and population genetics of the domestic horse.</title>
        <authorList>
            <consortium name="Broad Institute Genome Sequencing Platform"/>
            <consortium name="Broad Institute Whole Genome Assembly Team"/>
            <person name="Wade C.M."/>
            <person name="Giulotto E."/>
            <person name="Sigurdsson S."/>
            <person name="Zoli M."/>
            <person name="Gnerre S."/>
            <person name="Imsland F."/>
            <person name="Lear T.L."/>
            <person name="Adelson D.L."/>
            <person name="Bailey E."/>
            <person name="Bellone R.R."/>
            <person name="Bloecker H."/>
            <person name="Distl O."/>
            <person name="Edgar R.C."/>
            <person name="Garber M."/>
            <person name="Leeb T."/>
            <person name="Mauceli E."/>
            <person name="MacLeod J.N."/>
            <person name="Penedo M.C.T."/>
            <person name="Raison J.M."/>
            <person name="Sharpe T."/>
            <person name="Vogel J."/>
            <person name="Andersson L."/>
            <person name="Antczak D.F."/>
            <person name="Biagi T."/>
            <person name="Binns M.M."/>
            <person name="Chowdhary B.P."/>
            <person name="Coleman S.J."/>
            <person name="Della Valle G."/>
            <person name="Fryc S."/>
            <person name="Guerin G."/>
            <person name="Hasegawa T."/>
            <person name="Hill E.W."/>
            <person name="Jurka J."/>
            <person name="Kiialainen A."/>
            <person name="Lindgren G."/>
            <person name="Liu J."/>
            <person name="Magnani E."/>
            <person name="Mickelson J.R."/>
            <person name="Murray J."/>
            <person name="Nergadze S.G."/>
            <person name="Onofrio R."/>
            <person name="Pedroni S."/>
            <person name="Piras M.F."/>
            <person name="Raudsepp T."/>
            <person name="Rocchi M."/>
            <person name="Roeed K.H."/>
            <person name="Ryder O.A."/>
            <person name="Searle S."/>
            <person name="Skow L."/>
            <person name="Swinburne J.E."/>
            <person name="Syvaenen A.C."/>
            <person name="Tozaki T."/>
            <person name="Valberg S.J."/>
            <person name="Vaudin M."/>
            <person name="White J.R."/>
            <person name="Zody M.C."/>
            <person name="Lander E.S."/>
            <person name="Lindblad-Toh K."/>
        </authorList>
    </citation>
    <scope>NUCLEOTIDE SEQUENCE [LARGE SCALE GENOMIC DNA]</scope>
    <source>
        <strain evidence="9 10">Thoroughbred</strain>
    </source>
</reference>
<reference evidence="9" key="3">
    <citation type="submission" date="2025-09" db="UniProtKB">
        <authorList>
            <consortium name="Ensembl"/>
        </authorList>
    </citation>
    <scope>IDENTIFICATION</scope>
    <source>
        <strain evidence="9">Thoroughbred</strain>
    </source>
</reference>
<dbReference type="InParanoid" id="F6QJY9"/>
<feature type="compositionally biased region" description="Basic and acidic residues" evidence="7">
    <location>
        <begin position="3120"/>
        <end position="3133"/>
    </location>
</feature>
<dbReference type="GO" id="GO:0005813">
    <property type="term" value="C:centrosome"/>
    <property type="evidence" value="ECO:0007669"/>
    <property type="project" value="UniProtKB-SubCell"/>
</dbReference>
<feature type="region of interest" description="Disordered" evidence="7">
    <location>
        <begin position="2221"/>
        <end position="2276"/>
    </location>
</feature>
<dbReference type="Pfam" id="PF10495">
    <property type="entry name" value="PACT_coil_coil"/>
    <property type="match status" value="1"/>
</dbReference>
<dbReference type="GO" id="GO:0005737">
    <property type="term" value="C:cytoplasm"/>
    <property type="evidence" value="ECO:0007669"/>
    <property type="project" value="UniProtKB-ARBA"/>
</dbReference>
<reference evidence="9" key="2">
    <citation type="submission" date="2025-08" db="UniProtKB">
        <authorList>
            <consortium name="Ensembl"/>
        </authorList>
    </citation>
    <scope>IDENTIFICATION</scope>
    <source>
        <strain evidence="9">Thoroughbred</strain>
    </source>
</reference>
<feature type="region of interest" description="Disordered" evidence="7">
    <location>
        <begin position="475"/>
        <end position="500"/>
    </location>
</feature>
<dbReference type="FunCoup" id="F6QJY9">
    <property type="interactions" value="1773"/>
</dbReference>
<evidence type="ECO:0000313" key="11">
    <source>
        <dbReference type="VGNC" id="VGNC:17189"/>
    </source>
</evidence>
<name>F6QJY9_HORSE</name>
<feature type="coiled-coil region" evidence="6">
    <location>
        <begin position="215"/>
        <end position="328"/>
    </location>
</feature>
<feature type="domain" description="Pericentrin/AKAP-450 centrosomal targeting" evidence="8">
    <location>
        <begin position="2961"/>
        <end position="3039"/>
    </location>
</feature>
<dbReference type="GeneTree" id="ENSGT00730000110871"/>
<feature type="coiled-coil region" evidence="6">
    <location>
        <begin position="2484"/>
        <end position="2588"/>
    </location>
</feature>
<organism evidence="9 10">
    <name type="scientific">Equus caballus</name>
    <name type="common">Horse</name>
    <dbReference type="NCBI Taxonomy" id="9796"/>
    <lineage>
        <taxon>Eukaryota</taxon>
        <taxon>Metazoa</taxon>
        <taxon>Chordata</taxon>
        <taxon>Craniata</taxon>
        <taxon>Vertebrata</taxon>
        <taxon>Euteleostomi</taxon>
        <taxon>Mammalia</taxon>
        <taxon>Eutheria</taxon>
        <taxon>Laurasiatheria</taxon>
        <taxon>Perissodactyla</taxon>
        <taxon>Equidae</taxon>
        <taxon>Equus</taxon>
    </lineage>
</organism>
<feature type="region of interest" description="Disordered" evidence="7">
    <location>
        <begin position="395"/>
        <end position="418"/>
    </location>
</feature>
<feature type="region of interest" description="Disordered" evidence="7">
    <location>
        <begin position="3059"/>
        <end position="3158"/>
    </location>
</feature>
<evidence type="ECO:0000256" key="2">
    <source>
        <dbReference type="ARBA" id="ARBA00022490"/>
    </source>
</evidence>
<feature type="compositionally biased region" description="Basic residues" evidence="7">
    <location>
        <begin position="35"/>
        <end position="44"/>
    </location>
</feature>
<feature type="compositionally biased region" description="Low complexity" evidence="7">
    <location>
        <begin position="2026"/>
        <end position="2035"/>
    </location>
</feature>
<dbReference type="PANTHER" id="PTHR44981">
    <property type="entry name" value="PERICENTRIN-LIKE PROTEIN, ISOFORM F"/>
    <property type="match status" value="1"/>
</dbReference>
<feature type="coiled-coil region" evidence="6">
    <location>
        <begin position="1287"/>
        <end position="1317"/>
    </location>
</feature>
<dbReference type="PANTHER" id="PTHR44981:SF3">
    <property type="entry name" value="PERICENTRIN"/>
    <property type="match status" value="1"/>
</dbReference>
<feature type="coiled-coil region" evidence="6">
    <location>
        <begin position="2707"/>
        <end position="2760"/>
    </location>
</feature>
<feature type="coiled-coil region" evidence="6">
    <location>
        <begin position="1353"/>
        <end position="1437"/>
    </location>
</feature>
<feature type="region of interest" description="Disordered" evidence="7">
    <location>
        <begin position="1"/>
        <end position="112"/>
    </location>
</feature>
<dbReference type="GO" id="GO:0007165">
    <property type="term" value="P:signal transduction"/>
    <property type="evidence" value="ECO:0007669"/>
    <property type="project" value="InterPro"/>
</dbReference>
<feature type="coiled-coil region" evidence="6">
    <location>
        <begin position="359"/>
        <end position="386"/>
    </location>
</feature>
<evidence type="ECO:0000256" key="5">
    <source>
        <dbReference type="ARBA" id="ARBA00023212"/>
    </source>
</evidence>